<dbReference type="Pfam" id="PF12698">
    <property type="entry name" value="ABC2_membrane_3"/>
    <property type="match status" value="1"/>
</dbReference>
<feature type="transmembrane region" description="Helical" evidence="5">
    <location>
        <begin position="329"/>
        <end position="347"/>
    </location>
</feature>
<dbReference type="AlphaFoldDB" id="A0A3B1E0A6"/>
<evidence type="ECO:0000259" key="6">
    <source>
        <dbReference type="Pfam" id="PF12698"/>
    </source>
</evidence>
<reference evidence="7" key="1">
    <citation type="submission" date="2018-06" db="EMBL/GenBank/DDBJ databases">
        <authorList>
            <person name="Zhirakovskaya E."/>
        </authorList>
    </citation>
    <scope>NUCLEOTIDE SEQUENCE</scope>
</reference>
<protein>
    <recommendedName>
        <fullName evidence="6">ABC-2 type transporter transmembrane domain-containing protein</fullName>
    </recommendedName>
</protein>
<feature type="transmembrane region" description="Helical" evidence="5">
    <location>
        <begin position="446"/>
        <end position="464"/>
    </location>
</feature>
<evidence type="ECO:0000256" key="2">
    <source>
        <dbReference type="ARBA" id="ARBA00022692"/>
    </source>
</evidence>
<keyword evidence="3 5" id="KW-1133">Transmembrane helix</keyword>
<feature type="transmembrane region" description="Helical" evidence="5">
    <location>
        <begin position="236"/>
        <end position="256"/>
    </location>
</feature>
<feature type="transmembrane region" description="Helical" evidence="5">
    <location>
        <begin position="61"/>
        <end position="86"/>
    </location>
</feature>
<keyword evidence="4 5" id="KW-0472">Membrane</keyword>
<keyword evidence="2 5" id="KW-0812">Transmembrane</keyword>
<feature type="transmembrane region" description="Helical" evidence="5">
    <location>
        <begin position="505"/>
        <end position="524"/>
    </location>
</feature>
<feature type="transmembrane region" description="Helical" evidence="5">
    <location>
        <begin position="536"/>
        <end position="556"/>
    </location>
</feature>
<dbReference type="PANTHER" id="PTHR43471">
    <property type="entry name" value="ABC TRANSPORTER PERMEASE"/>
    <property type="match status" value="1"/>
</dbReference>
<dbReference type="EMBL" id="UOGL01000651">
    <property type="protein sequence ID" value="VAX42374.1"/>
    <property type="molecule type" value="Genomic_DNA"/>
</dbReference>
<dbReference type="GO" id="GO:0016020">
    <property type="term" value="C:membrane"/>
    <property type="evidence" value="ECO:0007669"/>
    <property type="project" value="UniProtKB-SubCell"/>
</dbReference>
<feature type="transmembrane region" description="Helical" evidence="5">
    <location>
        <begin position="143"/>
        <end position="168"/>
    </location>
</feature>
<gene>
    <name evidence="7" type="ORF">MNBD_PLANCTO02-2668</name>
</gene>
<evidence type="ECO:0000313" key="7">
    <source>
        <dbReference type="EMBL" id="VAX42374.1"/>
    </source>
</evidence>
<sequence length="597" mass="65833">MLAGPIFSREVLTTPRQFRHYLMRSGYVALLFVLMYTAGQATFGWQQLRNIGDTARFGELIFQLFCIVQISLISFFALLFAAGNVAQEKDKETLLLLLMTDLRSRELVLGKLFSSLLSVAVLLLVSLPLFCFVHMLGGVSVNQLIWTFAISVATSFVCGSWGSLIAFWREKTFQTLALSVLGAVLFLGLLEAVIATAGVESFVGSVAAWLNPFRALMSVLNPLNHFAGLEPIHASAWQTVLALSVLGILLNVVTIVRLRVWNPSRFVYHTGKNITKKETAEKEALEKVEENLEEEAIQPATNNQKTRDVWDKPILWREICTRAYGRKMFIIKLAYLILAFFIGTMLFQSDEDAGLVLGMISSSGFGFVVLSLMSLILINAQAVTSITSERDGKTLELLLVTDITAKEFIYGKIGGVFYNTKELILIPLALMAYALFSQVITLENYLLLTISFLVLVAFVCTLGIHAGRTFANSRGGIANSLGTVFFLFIGIFIFMLLLVEARGSFMLQFQSFLVFIVAGSIGLYASLTRNKPSNALTIASATLPMLTFYAITSFLLSEPMATMLAVIFAYGWTTVAMLIPAISEFDVALGHAAVNRE</sequence>
<evidence type="ECO:0000256" key="3">
    <source>
        <dbReference type="ARBA" id="ARBA00022989"/>
    </source>
</evidence>
<comment type="subcellular location">
    <subcellularLocation>
        <location evidence="1">Membrane</location>
        <topology evidence="1">Multi-pass membrane protein</topology>
    </subcellularLocation>
</comment>
<feature type="transmembrane region" description="Helical" evidence="5">
    <location>
        <begin position="562"/>
        <end position="582"/>
    </location>
</feature>
<feature type="transmembrane region" description="Helical" evidence="5">
    <location>
        <begin position="180"/>
        <end position="210"/>
    </location>
</feature>
<feature type="transmembrane region" description="Helical" evidence="5">
    <location>
        <begin position="353"/>
        <end position="378"/>
    </location>
</feature>
<dbReference type="PANTHER" id="PTHR43471:SF12">
    <property type="entry name" value="HYPOTHETICAL MEMBRANE PROTEIN, CONSERVED"/>
    <property type="match status" value="1"/>
</dbReference>
<evidence type="ECO:0000256" key="1">
    <source>
        <dbReference type="ARBA" id="ARBA00004141"/>
    </source>
</evidence>
<feature type="transmembrane region" description="Helical" evidence="5">
    <location>
        <begin position="107"/>
        <end position="137"/>
    </location>
</feature>
<feature type="transmembrane region" description="Helical" evidence="5">
    <location>
        <begin position="21"/>
        <end position="41"/>
    </location>
</feature>
<evidence type="ECO:0000256" key="4">
    <source>
        <dbReference type="ARBA" id="ARBA00023136"/>
    </source>
</evidence>
<accession>A0A3B1E0A6</accession>
<feature type="transmembrane region" description="Helical" evidence="5">
    <location>
        <begin position="476"/>
        <end position="499"/>
    </location>
</feature>
<name>A0A3B1E0A6_9ZZZZ</name>
<evidence type="ECO:0000256" key="5">
    <source>
        <dbReference type="SAM" id="Phobius"/>
    </source>
</evidence>
<feature type="domain" description="ABC-2 type transporter transmembrane" evidence="6">
    <location>
        <begin position="63"/>
        <end position="255"/>
    </location>
</feature>
<dbReference type="InterPro" id="IPR013525">
    <property type="entry name" value="ABC2_TM"/>
</dbReference>
<dbReference type="GO" id="GO:0140359">
    <property type="term" value="F:ABC-type transporter activity"/>
    <property type="evidence" value="ECO:0007669"/>
    <property type="project" value="InterPro"/>
</dbReference>
<proteinExistence type="predicted"/>
<feature type="transmembrane region" description="Helical" evidence="5">
    <location>
        <begin position="423"/>
        <end position="440"/>
    </location>
</feature>
<organism evidence="7">
    <name type="scientific">hydrothermal vent metagenome</name>
    <dbReference type="NCBI Taxonomy" id="652676"/>
    <lineage>
        <taxon>unclassified sequences</taxon>
        <taxon>metagenomes</taxon>
        <taxon>ecological metagenomes</taxon>
    </lineage>
</organism>